<dbReference type="SUPFAM" id="SSF160574">
    <property type="entry name" value="BT0923-like"/>
    <property type="match status" value="1"/>
</dbReference>
<protein>
    <recommendedName>
        <fullName evidence="2">Putative beta-lactamase-inhibitor-like PepSY-like domain-containing protein</fullName>
    </recommendedName>
</protein>
<sequence>MKRIILGTSLFSVFAFATVSCSNDDDTNSFHLIELNNLPTEAQKFVDRYFSGVEIEKIEKHSPAKVDGTMYEVDFINRDEVDFDQNGTWLKVEAEGNRPIPTGFILPSIVFYVKTNYPSLEINQIEKKYDGFEVELTNDLDLVFNSNGEFIRVKL</sequence>
<dbReference type="AlphaFoldDB" id="A0A4Z1BE90"/>
<organism evidence="3 4">
    <name type="scientific">Empedobacter tilapiae</name>
    <dbReference type="NCBI Taxonomy" id="2491114"/>
    <lineage>
        <taxon>Bacteria</taxon>
        <taxon>Pseudomonadati</taxon>
        <taxon>Bacteroidota</taxon>
        <taxon>Flavobacteriia</taxon>
        <taxon>Flavobacteriales</taxon>
        <taxon>Weeksellaceae</taxon>
        <taxon>Empedobacter</taxon>
    </lineage>
</organism>
<evidence type="ECO:0000313" key="3">
    <source>
        <dbReference type="EMBL" id="TGN30319.1"/>
    </source>
</evidence>
<dbReference type="PROSITE" id="PS51257">
    <property type="entry name" value="PROKAR_LIPOPROTEIN"/>
    <property type="match status" value="1"/>
</dbReference>
<keyword evidence="1" id="KW-0732">Signal</keyword>
<dbReference type="EMBL" id="SRPE01000001">
    <property type="protein sequence ID" value="TGN30319.1"/>
    <property type="molecule type" value="Genomic_DNA"/>
</dbReference>
<comment type="caution">
    <text evidence="3">The sequence shown here is derived from an EMBL/GenBank/DDBJ whole genome shotgun (WGS) entry which is preliminary data.</text>
</comment>
<name>A0A4Z1BE90_9FLAO</name>
<keyword evidence="4" id="KW-1185">Reference proteome</keyword>
<dbReference type="OrthoDB" id="710080at2"/>
<reference evidence="3 4" key="1">
    <citation type="submission" date="2019-03" db="EMBL/GenBank/DDBJ databases">
        <title>Empedobacter tilapiae sp. nov., isolated from an intestine of Nile tilapia Oreochromis niloticus.</title>
        <authorList>
            <person name="Kim Y.-O."/>
            <person name="Yoon J.-H."/>
        </authorList>
    </citation>
    <scope>NUCLEOTIDE SEQUENCE [LARGE SCALE GENOMIC DNA]</scope>
    <source>
        <strain evidence="3 4">MRS2</strain>
    </source>
</reference>
<accession>A0A4Z1BE90</accession>
<dbReference type="RefSeq" id="WP_135834178.1">
    <property type="nucleotide sequence ID" value="NZ_SRPE01000001.1"/>
</dbReference>
<evidence type="ECO:0000313" key="4">
    <source>
        <dbReference type="Proteomes" id="UP000297998"/>
    </source>
</evidence>
<feature type="signal peptide" evidence="1">
    <location>
        <begin position="1"/>
        <end position="17"/>
    </location>
</feature>
<dbReference type="InterPro" id="IPR021533">
    <property type="entry name" value="PepSY-like"/>
</dbReference>
<gene>
    <name evidence="3" type="ORF">E4J94_01755</name>
</gene>
<feature type="domain" description="Putative beta-lactamase-inhibitor-like PepSY-like" evidence="2">
    <location>
        <begin position="70"/>
        <end position="151"/>
    </location>
</feature>
<feature type="chain" id="PRO_5021207815" description="Putative beta-lactamase-inhibitor-like PepSY-like domain-containing protein" evidence="1">
    <location>
        <begin position="18"/>
        <end position="155"/>
    </location>
</feature>
<evidence type="ECO:0000259" key="2">
    <source>
        <dbReference type="Pfam" id="PF11396"/>
    </source>
</evidence>
<dbReference type="Proteomes" id="UP000297998">
    <property type="component" value="Unassembled WGS sequence"/>
</dbReference>
<dbReference type="Gene3D" id="3.40.1420.30">
    <property type="match status" value="1"/>
</dbReference>
<proteinExistence type="predicted"/>
<dbReference type="Pfam" id="PF11396">
    <property type="entry name" value="PepSY_like"/>
    <property type="match status" value="1"/>
</dbReference>
<evidence type="ECO:0000256" key="1">
    <source>
        <dbReference type="SAM" id="SignalP"/>
    </source>
</evidence>